<dbReference type="PANTHER" id="PTHR42879">
    <property type="entry name" value="3-OXOACYL-(ACYL-CARRIER-PROTEIN) REDUCTASE"/>
    <property type="match status" value="1"/>
</dbReference>
<evidence type="ECO:0000313" key="2">
    <source>
        <dbReference type="EMBL" id="NUY05688.1"/>
    </source>
</evidence>
<comment type="similarity">
    <text evidence="1">Belongs to the short-chain dehydrogenases/reductases (SDR) family.</text>
</comment>
<dbReference type="FunFam" id="3.40.50.720:FF:000084">
    <property type="entry name" value="Short-chain dehydrogenase reductase"/>
    <property type="match status" value="1"/>
</dbReference>
<dbReference type="Gene3D" id="3.40.50.720">
    <property type="entry name" value="NAD(P)-binding Rossmann-like Domain"/>
    <property type="match status" value="1"/>
</dbReference>
<dbReference type="EMBL" id="JAALDK010000003">
    <property type="protein sequence ID" value="NUY05688.1"/>
    <property type="molecule type" value="Genomic_DNA"/>
</dbReference>
<organism evidence="2 3">
    <name type="scientific">Paraburkholderia youngii</name>
    <dbReference type="NCBI Taxonomy" id="2782701"/>
    <lineage>
        <taxon>Bacteria</taxon>
        <taxon>Pseudomonadati</taxon>
        <taxon>Pseudomonadota</taxon>
        <taxon>Betaproteobacteria</taxon>
        <taxon>Burkholderiales</taxon>
        <taxon>Burkholderiaceae</taxon>
        <taxon>Paraburkholderia</taxon>
    </lineage>
</organism>
<dbReference type="AlphaFoldDB" id="A0A7Y6N1Y6"/>
<evidence type="ECO:0000256" key="1">
    <source>
        <dbReference type="ARBA" id="ARBA00006484"/>
    </source>
</evidence>
<comment type="caution">
    <text evidence="2">The sequence shown here is derived from an EMBL/GenBank/DDBJ whole genome shotgun (WGS) entry which is preliminary data.</text>
</comment>
<dbReference type="InterPro" id="IPR036291">
    <property type="entry name" value="NAD(P)-bd_dom_sf"/>
</dbReference>
<dbReference type="Proteomes" id="UP000594380">
    <property type="component" value="Unassembled WGS sequence"/>
</dbReference>
<reference evidence="2 3" key="1">
    <citation type="submission" date="2020-02" db="EMBL/GenBank/DDBJ databases">
        <title>Paraburkholderia simonii sp. nov. and Paraburkholderia youngii sp. nov. Brazilian and Mexican Mimosa-associated rhizobia.</title>
        <authorList>
            <person name="Mavima L."/>
            <person name="Beukes C.W."/>
            <person name="Chan W.Y."/>
            <person name="Palmer M."/>
            <person name="De Meyer S.E."/>
            <person name="James E.K."/>
            <person name="Venter S.N."/>
            <person name="Steenkamp E.T."/>
        </authorList>
    </citation>
    <scope>NUCLEOTIDE SEQUENCE [LARGE SCALE GENOMIC DNA]</scope>
    <source>
        <strain evidence="2 3">JPY169</strain>
    </source>
</reference>
<name>A0A7Y6N1Y6_9BURK</name>
<evidence type="ECO:0000313" key="3">
    <source>
        <dbReference type="Proteomes" id="UP000594380"/>
    </source>
</evidence>
<protein>
    <submittedName>
        <fullName evidence="2">SDR family oxidoreductase</fullName>
    </submittedName>
</protein>
<sequence length="261" mass="27031">MDLGLSGKAALVTGASKGIGAAVAIALAREGADVLAVARSSANLEAPGPANSAVRAGRIFSFQADLTEAAAFDAVHGEMLRLFGRIDILSNNAGSTKPGDFLALSDEAWEQGFALKFHSARRLARTCGPTLRAAKGCIVNTIGIMSRTAVIDYAMGGAVNTSLYHLTKALADLGVREGVRVNAVNPGRIATDRREQSLAKIIDARGISRADAEKELLDSCGIARFGTTEEVASAVCFLASERAGFINGAILDVDGGQTRGL</sequence>
<dbReference type="Pfam" id="PF13561">
    <property type="entry name" value="adh_short_C2"/>
    <property type="match status" value="1"/>
</dbReference>
<dbReference type="InterPro" id="IPR050259">
    <property type="entry name" value="SDR"/>
</dbReference>
<dbReference type="RefSeq" id="WP_176112199.1">
    <property type="nucleotide sequence ID" value="NZ_JAALDK010000003.1"/>
</dbReference>
<dbReference type="PANTHER" id="PTHR42879:SF6">
    <property type="entry name" value="NADPH-DEPENDENT REDUCTASE BACG"/>
    <property type="match status" value="1"/>
</dbReference>
<dbReference type="GeneID" id="301106500"/>
<proteinExistence type="inferred from homology"/>
<gene>
    <name evidence="2" type="ORF">G5S42_39855</name>
</gene>
<accession>A0A7Y6N1Y6</accession>
<dbReference type="SUPFAM" id="SSF51735">
    <property type="entry name" value="NAD(P)-binding Rossmann-fold domains"/>
    <property type="match status" value="1"/>
</dbReference>
<dbReference type="PRINTS" id="PR00081">
    <property type="entry name" value="GDHRDH"/>
</dbReference>
<dbReference type="InterPro" id="IPR002347">
    <property type="entry name" value="SDR_fam"/>
</dbReference>